<sequence length="544" mass="59026">MAQRGRQRTNPDPSATHSTAVSTLLFAPVDDDDYDTMSSLSLHDDSRSTPLQLSSTIGSTHSPYIHPTHQATASTSTFNVGGQSTGVVSVVNTPTAGSTPTSTPTPTTPGTPRTTASRKPSSLRHSSTVVPAESITSSIKRRTSSPSAKEGKYPLKPPQRPRTTPRLPHSDDPPAPATALYWSRAPIHGVLPMRSFRAHTVTLVDHVAWLFGGCDDKGCWKDVYCFDTDTMYWSHPDTLGDVPPPCRAHTATLVDRKIVIFGGGQGPVYYDSTYIFDTTTRSWFCPLFPHAQFPPQNPESNLELQSPALQSQNPPERPLHPAPRRAHTAVFYNGKIYIFGGGNGLTALNDLWTLDVSRLDPTSQSTYSYGGSSFGGSGASGGLRWSLVETQGEPPVPRGYHTANLVGNVMIVVGGSDGRECFSDVWCLNLDTLIWTRLNLPLSHRRLSHTSTQVGSCLFIVGGHDGGAYRDEVVLFNLVNLQYEPRTVKGKPPSARGYHATILADSRLFVFGGFNGHDVFDDVHVLDLAGAAYLPQVMSFRVDV</sequence>
<keyword evidence="5" id="KW-1185">Reference proteome</keyword>
<protein>
    <recommendedName>
        <fullName evidence="6">Galactose oxidase</fullName>
    </recommendedName>
</protein>
<feature type="compositionally biased region" description="Polar residues" evidence="3">
    <location>
        <begin position="48"/>
        <end position="62"/>
    </location>
</feature>
<gene>
    <name evidence="4" type="ORF">CY34DRAFT_801273</name>
</gene>
<reference evidence="4 5" key="1">
    <citation type="submission" date="2014-04" db="EMBL/GenBank/DDBJ databases">
        <authorList>
            <consortium name="DOE Joint Genome Institute"/>
            <person name="Kuo A."/>
            <person name="Ruytinx J."/>
            <person name="Rineau F."/>
            <person name="Colpaert J."/>
            <person name="Kohler A."/>
            <person name="Nagy L.G."/>
            <person name="Floudas D."/>
            <person name="Copeland A."/>
            <person name="Barry K.W."/>
            <person name="Cichocki N."/>
            <person name="Veneault-Fourrey C."/>
            <person name="LaButti K."/>
            <person name="Lindquist E.A."/>
            <person name="Lipzen A."/>
            <person name="Lundell T."/>
            <person name="Morin E."/>
            <person name="Murat C."/>
            <person name="Sun H."/>
            <person name="Tunlid A."/>
            <person name="Henrissat B."/>
            <person name="Grigoriev I.V."/>
            <person name="Hibbett D.S."/>
            <person name="Martin F."/>
            <person name="Nordberg H.P."/>
            <person name="Cantor M.N."/>
            <person name="Hua S.X."/>
        </authorList>
    </citation>
    <scope>NUCLEOTIDE SEQUENCE [LARGE SCALE GENOMIC DNA]</scope>
    <source>
        <strain evidence="4 5">UH-Slu-Lm8-n1</strain>
    </source>
</reference>
<evidence type="ECO:0008006" key="6">
    <source>
        <dbReference type="Google" id="ProtNLM"/>
    </source>
</evidence>
<proteinExistence type="predicted"/>
<feature type="compositionally biased region" description="Polar residues" evidence="3">
    <location>
        <begin position="119"/>
        <end position="129"/>
    </location>
</feature>
<feature type="compositionally biased region" description="Low complexity" evidence="3">
    <location>
        <begin position="90"/>
        <end position="118"/>
    </location>
</feature>
<evidence type="ECO:0000313" key="5">
    <source>
        <dbReference type="Proteomes" id="UP000054485"/>
    </source>
</evidence>
<dbReference type="InterPro" id="IPR006652">
    <property type="entry name" value="Kelch_1"/>
</dbReference>
<dbReference type="InParanoid" id="A0A0D0BHW0"/>
<dbReference type="HOGENOM" id="CLU_019536_3_1_1"/>
<evidence type="ECO:0000313" key="4">
    <source>
        <dbReference type="EMBL" id="KIK45657.1"/>
    </source>
</evidence>
<dbReference type="InterPro" id="IPR015915">
    <property type="entry name" value="Kelch-typ_b-propeller"/>
</dbReference>
<dbReference type="Pfam" id="PF24681">
    <property type="entry name" value="Kelch_KLHDC2_KLHL20_DRC7"/>
    <property type="match status" value="2"/>
</dbReference>
<dbReference type="OrthoDB" id="10251809at2759"/>
<dbReference type="EMBL" id="KN835169">
    <property type="protein sequence ID" value="KIK45657.1"/>
    <property type="molecule type" value="Genomic_DNA"/>
</dbReference>
<dbReference type="PANTHER" id="PTHR46093">
    <property type="entry name" value="ACYL-COA-BINDING DOMAIN-CONTAINING PROTEIN 5"/>
    <property type="match status" value="1"/>
</dbReference>
<accession>A0A0D0BHW0</accession>
<keyword evidence="1" id="KW-0880">Kelch repeat</keyword>
<dbReference type="STRING" id="930992.A0A0D0BHW0"/>
<reference evidence="5" key="2">
    <citation type="submission" date="2015-01" db="EMBL/GenBank/DDBJ databases">
        <title>Evolutionary Origins and Diversification of the Mycorrhizal Mutualists.</title>
        <authorList>
            <consortium name="DOE Joint Genome Institute"/>
            <consortium name="Mycorrhizal Genomics Consortium"/>
            <person name="Kohler A."/>
            <person name="Kuo A."/>
            <person name="Nagy L.G."/>
            <person name="Floudas D."/>
            <person name="Copeland A."/>
            <person name="Barry K.W."/>
            <person name="Cichocki N."/>
            <person name="Veneault-Fourrey C."/>
            <person name="LaButti K."/>
            <person name="Lindquist E.A."/>
            <person name="Lipzen A."/>
            <person name="Lundell T."/>
            <person name="Morin E."/>
            <person name="Murat C."/>
            <person name="Riley R."/>
            <person name="Ohm R."/>
            <person name="Sun H."/>
            <person name="Tunlid A."/>
            <person name="Henrissat B."/>
            <person name="Grigoriev I.V."/>
            <person name="Hibbett D.S."/>
            <person name="Martin F."/>
        </authorList>
    </citation>
    <scope>NUCLEOTIDE SEQUENCE [LARGE SCALE GENOMIC DNA]</scope>
    <source>
        <strain evidence="5">UH-Slu-Lm8-n1</strain>
    </source>
</reference>
<feature type="region of interest" description="Disordered" evidence="3">
    <location>
        <begin position="90"/>
        <end position="175"/>
    </location>
</feature>
<name>A0A0D0BHW0_9AGAM</name>
<dbReference type="Proteomes" id="UP000054485">
    <property type="component" value="Unassembled WGS sequence"/>
</dbReference>
<feature type="region of interest" description="Disordered" evidence="3">
    <location>
        <begin position="1"/>
        <end position="68"/>
    </location>
</feature>
<evidence type="ECO:0000256" key="3">
    <source>
        <dbReference type="SAM" id="MobiDB-lite"/>
    </source>
</evidence>
<dbReference type="AlphaFoldDB" id="A0A0D0BHW0"/>
<organism evidence="4 5">
    <name type="scientific">Suillus luteus UH-Slu-Lm8-n1</name>
    <dbReference type="NCBI Taxonomy" id="930992"/>
    <lineage>
        <taxon>Eukaryota</taxon>
        <taxon>Fungi</taxon>
        <taxon>Dikarya</taxon>
        <taxon>Basidiomycota</taxon>
        <taxon>Agaricomycotina</taxon>
        <taxon>Agaricomycetes</taxon>
        <taxon>Agaricomycetidae</taxon>
        <taxon>Boletales</taxon>
        <taxon>Suillineae</taxon>
        <taxon>Suillaceae</taxon>
        <taxon>Suillus</taxon>
    </lineage>
</organism>
<feature type="compositionally biased region" description="Polar residues" evidence="3">
    <location>
        <begin position="8"/>
        <end position="22"/>
    </location>
</feature>
<dbReference type="SUPFAM" id="SSF117281">
    <property type="entry name" value="Kelch motif"/>
    <property type="match status" value="2"/>
</dbReference>
<evidence type="ECO:0000256" key="1">
    <source>
        <dbReference type="ARBA" id="ARBA00022441"/>
    </source>
</evidence>
<dbReference type="PANTHER" id="PTHR46093:SF18">
    <property type="entry name" value="FIBRONECTIN TYPE-III DOMAIN-CONTAINING PROTEIN"/>
    <property type="match status" value="1"/>
</dbReference>
<dbReference type="Pfam" id="PF01344">
    <property type="entry name" value="Kelch_1"/>
    <property type="match status" value="1"/>
</dbReference>
<feature type="compositionally biased region" description="Polar residues" evidence="3">
    <location>
        <begin position="298"/>
        <end position="314"/>
    </location>
</feature>
<evidence type="ECO:0000256" key="2">
    <source>
        <dbReference type="ARBA" id="ARBA00022737"/>
    </source>
</evidence>
<feature type="region of interest" description="Disordered" evidence="3">
    <location>
        <begin position="296"/>
        <end position="322"/>
    </location>
</feature>
<dbReference type="SMART" id="SM00612">
    <property type="entry name" value="Kelch"/>
    <property type="match status" value="3"/>
</dbReference>
<keyword evidence="2" id="KW-0677">Repeat</keyword>
<dbReference type="Gene3D" id="2.120.10.80">
    <property type="entry name" value="Kelch-type beta propeller"/>
    <property type="match status" value="2"/>
</dbReference>